<evidence type="ECO:0000313" key="3">
    <source>
        <dbReference type="Proteomes" id="UP000280307"/>
    </source>
</evidence>
<evidence type="ECO:0000256" key="1">
    <source>
        <dbReference type="SAM" id="Phobius"/>
    </source>
</evidence>
<evidence type="ECO:0008006" key="4">
    <source>
        <dbReference type="Google" id="ProtNLM"/>
    </source>
</evidence>
<keyword evidence="1" id="KW-1133">Transmembrane helix</keyword>
<gene>
    <name evidence="2" type="ORF">EI684_22190</name>
</gene>
<sequence length="124" mass="13731">MNNLRTFGFALLGLGVVLAIGGTIFWMYHERQEAQRSLVVTVAPGTAAALAAGEEVDLFPQELILRLSEHDTLVVRNDDSEPLTIGPYRVAPGQRFVQRYMSPGTFELYCSLHGDEALRIVVVR</sequence>
<dbReference type="EMBL" id="RSAS01000915">
    <property type="protein sequence ID" value="RRR65765.1"/>
    <property type="molecule type" value="Genomic_DNA"/>
</dbReference>
<dbReference type="SUPFAM" id="SSF49503">
    <property type="entry name" value="Cupredoxins"/>
    <property type="match status" value="1"/>
</dbReference>
<reference evidence="2 3" key="1">
    <citation type="submission" date="2018-12" db="EMBL/GenBank/DDBJ databases">
        <title>Genome Sequence of Candidatus Viridilinea halotolerans isolated from saline sulfide-rich spring.</title>
        <authorList>
            <person name="Grouzdev D.S."/>
            <person name="Burganskaya E.I."/>
            <person name="Krutkina M.S."/>
            <person name="Sukhacheva M.V."/>
            <person name="Gorlenko V.M."/>
        </authorList>
    </citation>
    <scope>NUCLEOTIDE SEQUENCE [LARGE SCALE GENOMIC DNA]</scope>
    <source>
        <strain evidence="2">Chok-6</strain>
    </source>
</reference>
<protein>
    <recommendedName>
        <fullName evidence="4">EfeO-type cupredoxin-like domain-containing protein</fullName>
    </recommendedName>
</protein>
<feature type="transmembrane region" description="Helical" evidence="1">
    <location>
        <begin position="6"/>
        <end position="28"/>
    </location>
</feature>
<name>A0A426TQY6_9CHLR</name>
<keyword evidence="1" id="KW-0812">Transmembrane</keyword>
<comment type="caution">
    <text evidence="2">The sequence shown here is derived from an EMBL/GenBank/DDBJ whole genome shotgun (WGS) entry which is preliminary data.</text>
</comment>
<dbReference type="Proteomes" id="UP000280307">
    <property type="component" value="Unassembled WGS sequence"/>
</dbReference>
<dbReference type="AlphaFoldDB" id="A0A426TQY6"/>
<keyword evidence="1" id="KW-0472">Membrane</keyword>
<proteinExistence type="predicted"/>
<organism evidence="2 3">
    <name type="scientific">Candidatus Viridilinea halotolerans</name>
    <dbReference type="NCBI Taxonomy" id="2491704"/>
    <lineage>
        <taxon>Bacteria</taxon>
        <taxon>Bacillati</taxon>
        <taxon>Chloroflexota</taxon>
        <taxon>Chloroflexia</taxon>
        <taxon>Chloroflexales</taxon>
        <taxon>Chloroflexineae</taxon>
        <taxon>Oscillochloridaceae</taxon>
        <taxon>Candidatus Viridilinea</taxon>
    </lineage>
</organism>
<evidence type="ECO:0000313" key="2">
    <source>
        <dbReference type="EMBL" id="RRR65765.1"/>
    </source>
</evidence>
<accession>A0A426TQY6</accession>
<dbReference type="InterPro" id="IPR008972">
    <property type="entry name" value="Cupredoxin"/>
</dbReference>